<feature type="transmembrane region" description="Helical" evidence="5">
    <location>
        <begin position="273"/>
        <end position="289"/>
    </location>
</feature>
<keyword evidence="3 5" id="KW-1133">Transmembrane helix</keyword>
<dbReference type="PANTHER" id="PTHR10846">
    <property type="entry name" value="SODIUM/POTASSIUM/CALCIUM EXCHANGER"/>
    <property type="match status" value="1"/>
</dbReference>
<keyword evidence="2 5" id="KW-0812">Transmembrane</keyword>
<feature type="transmembrane region" description="Helical" evidence="5">
    <location>
        <begin position="301"/>
        <end position="320"/>
    </location>
</feature>
<organism evidence="7 8">
    <name type="scientific">Rhodovibrio sodomensis</name>
    <dbReference type="NCBI Taxonomy" id="1088"/>
    <lineage>
        <taxon>Bacteria</taxon>
        <taxon>Pseudomonadati</taxon>
        <taxon>Pseudomonadota</taxon>
        <taxon>Alphaproteobacteria</taxon>
        <taxon>Rhodospirillales</taxon>
        <taxon>Rhodovibrionaceae</taxon>
        <taxon>Rhodovibrio</taxon>
    </lineage>
</organism>
<proteinExistence type="predicted"/>
<dbReference type="PANTHER" id="PTHR10846:SF8">
    <property type="entry name" value="INNER MEMBRANE PROTEIN YRBG"/>
    <property type="match status" value="1"/>
</dbReference>
<feature type="transmembrane region" description="Helical" evidence="5">
    <location>
        <begin position="101"/>
        <end position="119"/>
    </location>
</feature>
<feature type="domain" description="Sodium/calcium exchanger membrane region" evidence="6">
    <location>
        <begin position="3"/>
        <end position="141"/>
    </location>
</feature>
<comment type="subcellular location">
    <subcellularLocation>
        <location evidence="1">Membrane</location>
        <topology evidence="1">Multi-pass membrane protein</topology>
    </subcellularLocation>
</comment>
<evidence type="ECO:0000256" key="2">
    <source>
        <dbReference type="ARBA" id="ARBA00022692"/>
    </source>
</evidence>
<dbReference type="Gene3D" id="6.10.280.80">
    <property type="entry name" value="NCX, peripheral helical region"/>
    <property type="match status" value="1"/>
</dbReference>
<evidence type="ECO:0000256" key="5">
    <source>
        <dbReference type="SAM" id="Phobius"/>
    </source>
</evidence>
<feature type="transmembrane region" description="Helical" evidence="5">
    <location>
        <begin position="205"/>
        <end position="232"/>
    </location>
</feature>
<sequence length="325" mass="33589">MNYVLAIGGLVLLFLGGESLVRGAVGLARKLDVSPLFTGLVVVGFGTSAPEFVVCLEAALRGQYDITIGNIVGSNIANLMLILGVAGMIQPILSRASIIKRDGLAMLLGAAVLVGLAFLGEVSRLLGILLLLMLVGFIAACWISERATKNGDSSEIEEEIEEEVGKLPASTWVAVFAVLAGIVGLVLGSNMLIEGATGIARDFGISQAVIGVTLVAIGTSLPELAAVIVAAIRNHADVALGNVLGSNVFNVFGMLGLTAVIQPLTISRAFLDLDMWVMLGVSALLLVFLTTGSRLNRGESLLLLAGYTAYVVFLLDPTGMPGAAA</sequence>
<dbReference type="InterPro" id="IPR004837">
    <property type="entry name" value="NaCa_Exmemb"/>
</dbReference>
<feature type="domain" description="Sodium/calcium exchanger membrane region" evidence="6">
    <location>
        <begin position="174"/>
        <end position="314"/>
    </location>
</feature>
<accession>A0ABS1DAY8</accession>
<keyword evidence="8" id="KW-1185">Reference proteome</keyword>
<dbReference type="InterPro" id="IPR044880">
    <property type="entry name" value="NCX_ion-bd_dom_sf"/>
</dbReference>
<dbReference type="Proteomes" id="UP001296873">
    <property type="component" value="Unassembled WGS sequence"/>
</dbReference>
<evidence type="ECO:0000313" key="7">
    <source>
        <dbReference type="EMBL" id="MBK1667540.1"/>
    </source>
</evidence>
<feature type="transmembrane region" description="Helical" evidence="5">
    <location>
        <begin position="66"/>
        <end position="89"/>
    </location>
</feature>
<keyword evidence="4 5" id="KW-0472">Membrane</keyword>
<comment type="caution">
    <text evidence="7">The sequence shown here is derived from an EMBL/GenBank/DDBJ whole genome shotgun (WGS) entry which is preliminary data.</text>
</comment>
<name>A0ABS1DAY8_9PROT</name>
<dbReference type="Gene3D" id="1.20.1420.30">
    <property type="entry name" value="NCX, central ion-binding region"/>
    <property type="match status" value="1"/>
</dbReference>
<protein>
    <submittedName>
        <fullName evidence="7">Sodium:calcium antiporter</fullName>
    </submittedName>
</protein>
<feature type="transmembrane region" description="Helical" evidence="5">
    <location>
        <begin position="239"/>
        <end position="261"/>
    </location>
</feature>
<feature type="transmembrane region" description="Helical" evidence="5">
    <location>
        <begin position="125"/>
        <end position="143"/>
    </location>
</feature>
<gene>
    <name evidence="7" type="ORF">CKO28_05780</name>
</gene>
<evidence type="ECO:0000313" key="8">
    <source>
        <dbReference type="Proteomes" id="UP001296873"/>
    </source>
</evidence>
<dbReference type="NCBIfam" id="TIGR00367">
    <property type="entry name" value="calcium/sodium antiporter"/>
    <property type="match status" value="1"/>
</dbReference>
<evidence type="ECO:0000259" key="6">
    <source>
        <dbReference type="Pfam" id="PF01699"/>
    </source>
</evidence>
<feature type="transmembrane region" description="Helical" evidence="5">
    <location>
        <begin position="172"/>
        <end position="193"/>
    </location>
</feature>
<evidence type="ECO:0000256" key="4">
    <source>
        <dbReference type="ARBA" id="ARBA00023136"/>
    </source>
</evidence>
<evidence type="ECO:0000256" key="3">
    <source>
        <dbReference type="ARBA" id="ARBA00022989"/>
    </source>
</evidence>
<reference evidence="7 8" key="1">
    <citation type="journal article" date="2020" name="Microorganisms">
        <title>Osmotic Adaptation and Compatible Solute Biosynthesis of Phototrophic Bacteria as Revealed from Genome Analyses.</title>
        <authorList>
            <person name="Imhoff J.F."/>
            <person name="Rahn T."/>
            <person name="Kunzel S."/>
            <person name="Keller A."/>
            <person name="Neulinger S.C."/>
        </authorList>
    </citation>
    <scope>NUCLEOTIDE SEQUENCE [LARGE SCALE GENOMIC DNA]</scope>
    <source>
        <strain evidence="7 8">DSM 9895</strain>
    </source>
</reference>
<dbReference type="EMBL" id="NRRL01000008">
    <property type="protein sequence ID" value="MBK1667540.1"/>
    <property type="molecule type" value="Genomic_DNA"/>
</dbReference>
<dbReference type="RefSeq" id="WP_200339697.1">
    <property type="nucleotide sequence ID" value="NZ_NRRL01000008.1"/>
</dbReference>
<dbReference type="Pfam" id="PF01699">
    <property type="entry name" value="Na_Ca_ex"/>
    <property type="match status" value="2"/>
</dbReference>
<dbReference type="InterPro" id="IPR004481">
    <property type="entry name" value="K/Na/Ca-exchanger"/>
</dbReference>
<evidence type="ECO:0000256" key="1">
    <source>
        <dbReference type="ARBA" id="ARBA00004141"/>
    </source>
</evidence>